<reference evidence="2 3" key="1">
    <citation type="submission" date="2016-10" db="EMBL/GenBank/DDBJ databases">
        <authorList>
            <person name="de Groot N.N."/>
        </authorList>
    </citation>
    <scope>NUCLEOTIDE SEQUENCE [LARGE SCALE GENOMIC DNA]</scope>
    <source>
        <strain evidence="2 3">DSM 15695</strain>
    </source>
</reference>
<feature type="transmembrane region" description="Helical" evidence="1">
    <location>
        <begin position="12"/>
        <end position="30"/>
    </location>
</feature>
<sequence>MTDFSHRRFQSMNLFTGCLLIGLVIALYIWRIKVIVGGALVLALALLGLGLWQLYNYAHTRRQVKQGQVNPLWRHPLVVGLIEFALGIALITQLKLLPLSFAILLGLYQLLMGLIGSLDYFLNWRDRARNQWSQLVNTLLHLAFAVASLFLSNRIDHTLWRFMLYLLLLALNFFYDSQYFSKRWGLTYQNRFVRTPLPLLLTVLMPYQLQYKIQNFLAKDQSMQPEILQAFQSQSKFGETGQVEVFIHTSPYGFDRFGHADIAFQGKVYSYGNHDADSRKLFEMIGDGVVLVADRQAYIDFMTSRRITMISFGIQLNAQEETQLSQQIERLLGQLEEFELTSAKQLATFVGIFSQRSSIALYKFKQGLFKTYFVLGSNCVMFVDYLLQQTGIDILAFAGIMTPGSYYDYFNKEFHKADSKVVSKSLLNRDLLKRMQV</sequence>
<feature type="transmembrane region" description="Helical" evidence="1">
    <location>
        <begin position="100"/>
        <end position="122"/>
    </location>
</feature>
<evidence type="ECO:0000256" key="1">
    <source>
        <dbReference type="SAM" id="Phobius"/>
    </source>
</evidence>
<feature type="transmembrane region" description="Helical" evidence="1">
    <location>
        <begin position="76"/>
        <end position="94"/>
    </location>
</feature>
<accession>A0A1H9FSS8</accession>
<dbReference type="RefSeq" id="WP_159428899.1">
    <property type="nucleotide sequence ID" value="NZ_FOEN01000010.1"/>
</dbReference>
<protein>
    <recommendedName>
        <fullName evidence="4">DUF308 domain-containing protein</fullName>
    </recommendedName>
</protein>
<gene>
    <name evidence="2" type="ORF">SAMN04488558_11013</name>
</gene>
<evidence type="ECO:0008006" key="4">
    <source>
        <dbReference type="Google" id="ProtNLM"/>
    </source>
</evidence>
<keyword evidence="1" id="KW-0812">Transmembrane</keyword>
<evidence type="ECO:0000313" key="3">
    <source>
        <dbReference type="Proteomes" id="UP000198833"/>
    </source>
</evidence>
<keyword evidence="1" id="KW-0472">Membrane</keyword>
<keyword evidence="3" id="KW-1185">Reference proteome</keyword>
<feature type="transmembrane region" description="Helical" evidence="1">
    <location>
        <begin position="134"/>
        <end position="152"/>
    </location>
</feature>
<dbReference type="Pfam" id="PF03729">
    <property type="entry name" value="DUF308"/>
    <property type="match status" value="1"/>
</dbReference>
<dbReference type="AlphaFoldDB" id="A0A1H9FSS8"/>
<dbReference type="OrthoDB" id="1641596at2"/>
<dbReference type="EMBL" id="FOEN01000010">
    <property type="protein sequence ID" value="SEQ40916.1"/>
    <property type="molecule type" value="Genomic_DNA"/>
</dbReference>
<name>A0A1H9FSS8_9LACT</name>
<feature type="transmembrane region" description="Helical" evidence="1">
    <location>
        <begin position="36"/>
        <end position="55"/>
    </location>
</feature>
<feature type="transmembrane region" description="Helical" evidence="1">
    <location>
        <begin position="158"/>
        <end position="175"/>
    </location>
</feature>
<evidence type="ECO:0000313" key="2">
    <source>
        <dbReference type="EMBL" id="SEQ40916.1"/>
    </source>
</evidence>
<dbReference type="InterPro" id="IPR005325">
    <property type="entry name" value="DUF308_memb"/>
</dbReference>
<proteinExistence type="predicted"/>
<dbReference type="STRING" id="89093.SAMN04488558_11013"/>
<organism evidence="2 3">
    <name type="scientific">Ignavigranum ruoffiae</name>
    <dbReference type="NCBI Taxonomy" id="89093"/>
    <lineage>
        <taxon>Bacteria</taxon>
        <taxon>Bacillati</taxon>
        <taxon>Bacillota</taxon>
        <taxon>Bacilli</taxon>
        <taxon>Lactobacillales</taxon>
        <taxon>Aerococcaceae</taxon>
        <taxon>Ignavigranum</taxon>
    </lineage>
</organism>
<dbReference type="Proteomes" id="UP000198833">
    <property type="component" value="Unassembled WGS sequence"/>
</dbReference>
<keyword evidence="1" id="KW-1133">Transmembrane helix</keyword>